<proteinExistence type="predicted"/>
<dbReference type="AlphaFoldDB" id="A0A1D7W816"/>
<protein>
    <submittedName>
        <fullName evidence="2">Uncharacterized protein</fullName>
    </submittedName>
</protein>
<evidence type="ECO:0000256" key="1">
    <source>
        <dbReference type="SAM" id="MobiDB-lite"/>
    </source>
</evidence>
<name>A0A1D7W816_BREAU</name>
<feature type="compositionally biased region" description="Polar residues" evidence="1">
    <location>
        <begin position="30"/>
        <end position="41"/>
    </location>
</feature>
<dbReference type="EMBL" id="CP017150">
    <property type="protein sequence ID" value="AOP55193.1"/>
    <property type="molecule type" value="Genomic_DNA"/>
</dbReference>
<reference evidence="3" key="1">
    <citation type="submission" date="2016-09" db="EMBL/GenBank/DDBJ databases">
        <title>Complete Genome Sequence of Brevibacterium linens SMQ-1335.</title>
        <authorList>
            <person name="de Melo A.G."/>
            <person name="Labrie S.J."/>
            <person name="Dumaresq J."/>
            <person name="Roberts R.J."/>
            <person name="Tremblay D.M."/>
            <person name="Moineau S."/>
        </authorList>
    </citation>
    <scope>NUCLEOTIDE SEQUENCE [LARGE SCALE GENOMIC DNA]</scope>
    <source>
        <strain evidence="3">SMQ-1335</strain>
    </source>
</reference>
<organism evidence="2 3">
    <name type="scientific">Brevibacterium aurantiacum</name>
    <dbReference type="NCBI Taxonomy" id="273384"/>
    <lineage>
        <taxon>Bacteria</taxon>
        <taxon>Bacillati</taxon>
        <taxon>Actinomycetota</taxon>
        <taxon>Actinomycetes</taxon>
        <taxon>Micrococcales</taxon>
        <taxon>Brevibacteriaceae</taxon>
        <taxon>Brevibacterium</taxon>
    </lineage>
</organism>
<gene>
    <name evidence="2" type="ORF">BLSMQ_3493</name>
</gene>
<dbReference type="Proteomes" id="UP000094793">
    <property type="component" value="Chromosome"/>
</dbReference>
<evidence type="ECO:0000313" key="3">
    <source>
        <dbReference type="Proteomes" id="UP000094793"/>
    </source>
</evidence>
<feature type="region of interest" description="Disordered" evidence="1">
    <location>
        <begin position="1"/>
        <end position="41"/>
    </location>
</feature>
<accession>A0A1D7W816</accession>
<evidence type="ECO:0000313" key="2">
    <source>
        <dbReference type="EMBL" id="AOP55193.1"/>
    </source>
</evidence>
<dbReference type="KEGG" id="blin:BLSMQ_3493"/>
<sequence>MRALLRGRRRREQYAQSASRPTSAPVGFSSPRSQSETSCMR</sequence>
<feature type="compositionally biased region" description="Basic residues" evidence="1">
    <location>
        <begin position="1"/>
        <end position="11"/>
    </location>
</feature>